<dbReference type="Pfam" id="PF06985">
    <property type="entry name" value="HET"/>
    <property type="match status" value="1"/>
</dbReference>
<dbReference type="Proteomes" id="UP000269276">
    <property type="component" value="Unassembled WGS sequence"/>
</dbReference>
<dbReference type="OrthoDB" id="3553147at2759"/>
<proteinExistence type="predicted"/>
<reference evidence="2 3" key="1">
    <citation type="journal article" date="2018" name="BMC Genomics">
        <title>Genomic evidence for intraspecific hybridization in a clonal and extremely halotolerant yeast.</title>
        <authorList>
            <person name="Gostincar C."/>
            <person name="Stajich J.E."/>
            <person name="Zupancic J."/>
            <person name="Zalar P."/>
            <person name="Gunde-Cimerman N."/>
        </authorList>
    </citation>
    <scope>NUCLEOTIDE SEQUENCE [LARGE SCALE GENOMIC DNA]</scope>
    <source>
        <strain evidence="2 3">EXF-2682</strain>
    </source>
</reference>
<dbReference type="InterPro" id="IPR052895">
    <property type="entry name" value="HetReg/Transcr_Mod"/>
</dbReference>
<dbReference type="AlphaFoldDB" id="A0A3M7EI66"/>
<protein>
    <recommendedName>
        <fullName evidence="1">Heterokaryon incompatibility domain-containing protein</fullName>
    </recommendedName>
</protein>
<dbReference type="PANTHER" id="PTHR24148">
    <property type="entry name" value="ANKYRIN REPEAT DOMAIN-CONTAINING PROTEIN 39 HOMOLOG-RELATED"/>
    <property type="match status" value="1"/>
</dbReference>
<evidence type="ECO:0000259" key="1">
    <source>
        <dbReference type="Pfam" id="PF06985"/>
    </source>
</evidence>
<sequence length="575" mass="64742">MNRILLWIGRTVCPQDHLKYPYRPLDKESLEIRLLTIYPTTDPSEVPVKCSLSHANLGKEPKPNYETISYAWGTSKERKTIVVDDFSLEVPVGIMAEIYSNTLQGLIWLGEADDSTEKALKSIETAYADSCAETNSFGDLYTKIVYGGFPDVLQPVGFTPDFAALIQFFQLPWFGRRWVIQEALLAPSSQCIIGDIVMDWMNVLRGTAWIAYKSHSLPHTTGFLPAANRVLTMWGLVEEKQAGRAISLHNIMNSSQGSKVEDGRDTVYALLGLWLKLQHRTKLHPLLTPDYSKTPEAVICDATRYMVAIDHNLIHLRFLYHGRHPDPMEKKLPSWAASWHRARDSMRDPLHSLRQFNADGRDSRKRFLPPSDISSGELSLRGKAVGPVRLVTEMIEGNGTPSHVVAILGQLETAWSSSTQQNSELTKPSRLGELLIAGSDHQGDPATEDFSVRGYTEWLKYLRCENSWPGPWRLVDERDTVILRKVAEYNQAFWSACRNRVLFVTESGRLGVGPQTLKGDDLVVILYGCDLPAILRRCPNSDLHEFIGVAYVEGIMFGEAVEDSEAKEDVTFHLR</sequence>
<organism evidence="2 3">
    <name type="scientific">Hortaea werneckii</name>
    <name type="common">Black yeast</name>
    <name type="synonym">Cladosporium werneckii</name>
    <dbReference type="NCBI Taxonomy" id="91943"/>
    <lineage>
        <taxon>Eukaryota</taxon>
        <taxon>Fungi</taxon>
        <taxon>Dikarya</taxon>
        <taxon>Ascomycota</taxon>
        <taxon>Pezizomycotina</taxon>
        <taxon>Dothideomycetes</taxon>
        <taxon>Dothideomycetidae</taxon>
        <taxon>Mycosphaerellales</taxon>
        <taxon>Teratosphaeriaceae</taxon>
        <taxon>Hortaea</taxon>
    </lineage>
</organism>
<evidence type="ECO:0000313" key="2">
    <source>
        <dbReference type="EMBL" id="RMY76308.1"/>
    </source>
</evidence>
<dbReference type="PANTHER" id="PTHR24148:SF64">
    <property type="entry name" value="HETEROKARYON INCOMPATIBILITY DOMAIN-CONTAINING PROTEIN"/>
    <property type="match status" value="1"/>
</dbReference>
<dbReference type="Pfam" id="PF26639">
    <property type="entry name" value="Het-6_barrel"/>
    <property type="match status" value="1"/>
</dbReference>
<accession>A0A3M7EI66</accession>
<comment type="caution">
    <text evidence="2">The sequence shown here is derived from an EMBL/GenBank/DDBJ whole genome shotgun (WGS) entry which is preliminary data.</text>
</comment>
<feature type="domain" description="Heterokaryon incompatibility" evidence="1">
    <location>
        <begin position="92"/>
        <end position="182"/>
    </location>
</feature>
<dbReference type="VEuPathDB" id="FungiDB:BTJ68_14347"/>
<name>A0A3M7EI66_HORWE</name>
<gene>
    <name evidence="2" type="ORF">D0863_02023</name>
</gene>
<evidence type="ECO:0000313" key="3">
    <source>
        <dbReference type="Proteomes" id="UP000269276"/>
    </source>
</evidence>
<dbReference type="EMBL" id="QWIP01000041">
    <property type="protein sequence ID" value="RMY76308.1"/>
    <property type="molecule type" value="Genomic_DNA"/>
</dbReference>
<dbReference type="InterPro" id="IPR010730">
    <property type="entry name" value="HET"/>
</dbReference>